<sequence>MTEDILNRVKQTELCLNKDFAPEMYNEALVLLEDLCILISNFSLNHYGMPSPDRPATDLVNTDIQREKQYDDVDLATLIANNEPFLTAEQRLIYNRIMLTVDAKQGGFFS</sequence>
<comment type="caution">
    <text evidence="1">The sequence shown here is derived from an EMBL/GenBank/DDBJ whole genome shotgun (WGS) entry which is preliminary data.</text>
</comment>
<name>A0AAV4XD30_CAEEX</name>
<reference evidence="1 2" key="1">
    <citation type="submission" date="2021-06" db="EMBL/GenBank/DDBJ databases">
        <title>Caerostris extrusa draft genome.</title>
        <authorList>
            <person name="Kono N."/>
            <person name="Arakawa K."/>
        </authorList>
    </citation>
    <scope>NUCLEOTIDE SEQUENCE [LARGE SCALE GENOMIC DNA]</scope>
</reference>
<evidence type="ECO:0000313" key="2">
    <source>
        <dbReference type="Proteomes" id="UP001054945"/>
    </source>
</evidence>
<keyword evidence="2" id="KW-1185">Reference proteome</keyword>
<proteinExistence type="predicted"/>
<accession>A0AAV4XD30</accession>
<organism evidence="1 2">
    <name type="scientific">Caerostris extrusa</name>
    <name type="common">Bark spider</name>
    <name type="synonym">Caerostris bankana</name>
    <dbReference type="NCBI Taxonomy" id="172846"/>
    <lineage>
        <taxon>Eukaryota</taxon>
        <taxon>Metazoa</taxon>
        <taxon>Ecdysozoa</taxon>
        <taxon>Arthropoda</taxon>
        <taxon>Chelicerata</taxon>
        <taxon>Arachnida</taxon>
        <taxon>Araneae</taxon>
        <taxon>Araneomorphae</taxon>
        <taxon>Entelegynae</taxon>
        <taxon>Araneoidea</taxon>
        <taxon>Araneidae</taxon>
        <taxon>Caerostris</taxon>
    </lineage>
</organism>
<protein>
    <submittedName>
        <fullName evidence="1">Uncharacterized protein</fullName>
    </submittedName>
</protein>
<evidence type="ECO:0000313" key="1">
    <source>
        <dbReference type="EMBL" id="GIY92537.1"/>
    </source>
</evidence>
<dbReference type="Proteomes" id="UP001054945">
    <property type="component" value="Unassembled WGS sequence"/>
</dbReference>
<dbReference type="EMBL" id="BPLR01000154">
    <property type="protein sequence ID" value="GIY92537.1"/>
    <property type="molecule type" value="Genomic_DNA"/>
</dbReference>
<dbReference type="AlphaFoldDB" id="A0AAV4XD30"/>
<gene>
    <name evidence="1" type="primary">g.4998</name>
    <name evidence="1" type="ORF">CEXT_70151</name>
</gene>